<keyword evidence="6" id="KW-1185">Reference proteome</keyword>
<dbReference type="GO" id="GO:0003700">
    <property type="term" value="F:DNA-binding transcription factor activity"/>
    <property type="evidence" value="ECO:0007669"/>
    <property type="project" value="InterPro"/>
</dbReference>
<dbReference type="PANTHER" id="PTHR46796">
    <property type="entry name" value="HTH-TYPE TRANSCRIPTIONAL ACTIVATOR RHAS-RELATED"/>
    <property type="match status" value="1"/>
</dbReference>
<proteinExistence type="predicted"/>
<dbReference type="RefSeq" id="WP_184084802.1">
    <property type="nucleotide sequence ID" value="NZ_JACHEK010000004.1"/>
</dbReference>
<dbReference type="PRINTS" id="PR00032">
    <property type="entry name" value="HTHARAC"/>
</dbReference>
<name>A0A841JSI8_9BACT</name>
<evidence type="ECO:0000313" key="6">
    <source>
        <dbReference type="Proteomes" id="UP000538666"/>
    </source>
</evidence>
<sequence>MAAIEPALLNDAARELGVKGFCDFNLRWAFRDEQLGLLLNEMNREMRTGWLMGALYGDLLSMTLSVALVRKYGEVSNFIPQLKGGLSRAHVKRVLEYMEENLHREIRLEELAQLNSLSRYHFARSFRDSLGETPYQYILKMRVQRAKRLLLEPGSTVAKVATTTGFSDSSQFVRMFRKITGVSPHAWRKGA</sequence>
<dbReference type="Proteomes" id="UP000538666">
    <property type="component" value="Unassembled WGS sequence"/>
</dbReference>
<evidence type="ECO:0000256" key="1">
    <source>
        <dbReference type="ARBA" id="ARBA00023015"/>
    </source>
</evidence>
<dbReference type="GO" id="GO:0043565">
    <property type="term" value="F:sequence-specific DNA binding"/>
    <property type="evidence" value="ECO:0007669"/>
    <property type="project" value="InterPro"/>
</dbReference>
<evidence type="ECO:0000256" key="2">
    <source>
        <dbReference type="ARBA" id="ARBA00023125"/>
    </source>
</evidence>
<evidence type="ECO:0000259" key="4">
    <source>
        <dbReference type="PROSITE" id="PS01124"/>
    </source>
</evidence>
<dbReference type="InterPro" id="IPR050204">
    <property type="entry name" value="AraC_XylS_family_regulators"/>
</dbReference>
<dbReference type="SMART" id="SM00342">
    <property type="entry name" value="HTH_ARAC"/>
    <property type="match status" value="1"/>
</dbReference>
<dbReference type="InterPro" id="IPR009057">
    <property type="entry name" value="Homeodomain-like_sf"/>
</dbReference>
<feature type="domain" description="HTH araC/xylS-type" evidence="4">
    <location>
        <begin position="92"/>
        <end position="190"/>
    </location>
</feature>
<comment type="caution">
    <text evidence="5">The sequence shown here is derived from an EMBL/GenBank/DDBJ whole genome shotgun (WGS) entry which is preliminary data.</text>
</comment>
<dbReference type="EMBL" id="JACHEK010000004">
    <property type="protein sequence ID" value="MBB6144372.1"/>
    <property type="molecule type" value="Genomic_DNA"/>
</dbReference>
<dbReference type="PROSITE" id="PS00041">
    <property type="entry name" value="HTH_ARAC_FAMILY_1"/>
    <property type="match status" value="1"/>
</dbReference>
<dbReference type="SUPFAM" id="SSF46689">
    <property type="entry name" value="Homeodomain-like"/>
    <property type="match status" value="2"/>
</dbReference>
<dbReference type="Gene3D" id="1.10.10.60">
    <property type="entry name" value="Homeodomain-like"/>
    <property type="match status" value="2"/>
</dbReference>
<dbReference type="AlphaFoldDB" id="A0A841JSI8"/>
<keyword evidence="1" id="KW-0805">Transcription regulation</keyword>
<accession>A0A841JSI8</accession>
<keyword evidence="3" id="KW-0804">Transcription</keyword>
<protein>
    <submittedName>
        <fullName evidence="5">Transcriptional regulator GlxA family with amidase domain</fullName>
    </submittedName>
</protein>
<dbReference type="InterPro" id="IPR018062">
    <property type="entry name" value="HTH_AraC-typ_CS"/>
</dbReference>
<dbReference type="Pfam" id="PF12833">
    <property type="entry name" value="HTH_18"/>
    <property type="match status" value="1"/>
</dbReference>
<organism evidence="5 6">
    <name type="scientific">Silvibacterium bohemicum</name>
    <dbReference type="NCBI Taxonomy" id="1577686"/>
    <lineage>
        <taxon>Bacteria</taxon>
        <taxon>Pseudomonadati</taxon>
        <taxon>Acidobacteriota</taxon>
        <taxon>Terriglobia</taxon>
        <taxon>Terriglobales</taxon>
        <taxon>Acidobacteriaceae</taxon>
        <taxon>Silvibacterium</taxon>
    </lineage>
</organism>
<evidence type="ECO:0000256" key="3">
    <source>
        <dbReference type="ARBA" id="ARBA00023163"/>
    </source>
</evidence>
<dbReference type="PROSITE" id="PS01124">
    <property type="entry name" value="HTH_ARAC_FAMILY_2"/>
    <property type="match status" value="1"/>
</dbReference>
<gene>
    <name evidence="5" type="ORF">HNQ77_002324</name>
</gene>
<dbReference type="InterPro" id="IPR020449">
    <property type="entry name" value="Tscrpt_reg_AraC-type_HTH"/>
</dbReference>
<reference evidence="5 6" key="1">
    <citation type="submission" date="2020-08" db="EMBL/GenBank/DDBJ databases">
        <title>Genomic Encyclopedia of Type Strains, Phase IV (KMG-IV): sequencing the most valuable type-strain genomes for metagenomic binning, comparative biology and taxonomic classification.</title>
        <authorList>
            <person name="Goeker M."/>
        </authorList>
    </citation>
    <scope>NUCLEOTIDE SEQUENCE [LARGE SCALE GENOMIC DNA]</scope>
    <source>
        <strain evidence="5 6">DSM 103733</strain>
    </source>
</reference>
<evidence type="ECO:0000313" key="5">
    <source>
        <dbReference type="EMBL" id="MBB6144372.1"/>
    </source>
</evidence>
<keyword evidence="2" id="KW-0238">DNA-binding</keyword>
<dbReference type="InterPro" id="IPR018060">
    <property type="entry name" value="HTH_AraC"/>
</dbReference>